<keyword evidence="2" id="KW-0472">Membrane</keyword>
<evidence type="ECO:0000256" key="2">
    <source>
        <dbReference type="SAM" id="Phobius"/>
    </source>
</evidence>
<organism evidence="3 4">
    <name type="scientific">Roseburia intestinalis</name>
    <dbReference type="NCBI Taxonomy" id="166486"/>
    <lineage>
        <taxon>Bacteria</taxon>
        <taxon>Bacillati</taxon>
        <taxon>Bacillota</taxon>
        <taxon>Clostridia</taxon>
        <taxon>Lachnospirales</taxon>
        <taxon>Lachnospiraceae</taxon>
        <taxon>Roseburia</taxon>
    </lineage>
</organism>
<name>A0A173TZV6_9FIRM</name>
<feature type="region of interest" description="Disordered" evidence="1">
    <location>
        <begin position="109"/>
        <end position="142"/>
    </location>
</feature>
<dbReference type="Proteomes" id="UP000095350">
    <property type="component" value="Unassembled WGS sequence"/>
</dbReference>
<feature type="transmembrane region" description="Helical" evidence="2">
    <location>
        <begin position="21"/>
        <end position="41"/>
    </location>
</feature>
<reference evidence="3 4" key="1">
    <citation type="submission" date="2015-09" db="EMBL/GenBank/DDBJ databases">
        <authorList>
            <consortium name="Pathogen Informatics"/>
        </authorList>
    </citation>
    <scope>NUCLEOTIDE SEQUENCE [LARGE SCALE GENOMIC DNA]</scope>
    <source>
        <strain evidence="3 4">2789STDY5834960</strain>
    </source>
</reference>
<accession>A0A173TZV6</accession>
<proteinExistence type="predicted"/>
<evidence type="ECO:0000313" key="3">
    <source>
        <dbReference type="EMBL" id="CUN07627.1"/>
    </source>
</evidence>
<dbReference type="RefSeq" id="WP_055194276.1">
    <property type="nucleotide sequence ID" value="NZ_CABIYH010000012.1"/>
</dbReference>
<dbReference type="STRING" id="166486.ERS852572_01794"/>
<evidence type="ECO:0000313" key="4">
    <source>
        <dbReference type="Proteomes" id="UP000095350"/>
    </source>
</evidence>
<keyword evidence="2" id="KW-0812">Transmembrane</keyword>
<gene>
    <name evidence="3" type="ORF">ERS852572_01794</name>
</gene>
<protein>
    <submittedName>
        <fullName evidence="3">Stage III sporulation protein AG</fullName>
    </submittedName>
</protein>
<feature type="compositionally biased region" description="Polar residues" evidence="1">
    <location>
        <begin position="111"/>
        <end position="124"/>
    </location>
</feature>
<sequence length="201" mass="22275">MTEKIREFLRQKRWLQLKKTDWIAVALVGVLLLVVAMPSGGTGIHLAENKKEDTAQEKTEQKYEKEDYAEYLEHKLEQVLGQMEGVGKVSVMVTVADQGEDIIEKDKTEHTSTVTNTDSGSMEMTTEKESGEETVYEESGGEKAPYVSKEILPEIEGVLVVAEGGDSPRIVSDISDAVKALFQVEAHRIKVVKMSSKEDGT</sequence>
<dbReference type="EMBL" id="CYXZ01000012">
    <property type="protein sequence ID" value="CUN07627.1"/>
    <property type="molecule type" value="Genomic_DNA"/>
</dbReference>
<dbReference type="OrthoDB" id="2061035at2"/>
<keyword evidence="2" id="KW-1133">Transmembrane helix</keyword>
<dbReference type="AlphaFoldDB" id="A0A173TZV6"/>
<dbReference type="PaxDb" id="166486-ERS852572_01794"/>
<evidence type="ECO:0000256" key="1">
    <source>
        <dbReference type="SAM" id="MobiDB-lite"/>
    </source>
</evidence>